<dbReference type="EMBL" id="QGNW01002649">
    <property type="protein sequence ID" value="RVW13591.1"/>
    <property type="molecule type" value="Genomic_DNA"/>
</dbReference>
<evidence type="ECO:0000259" key="2">
    <source>
        <dbReference type="Pfam" id="PF07727"/>
    </source>
</evidence>
<feature type="transmembrane region" description="Helical" evidence="1">
    <location>
        <begin position="283"/>
        <end position="303"/>
    </location>
</feature>
<keyword evidence="1" id="KW-0812">Transmembrane</keyword>
<dbReference type="AlphaFoldDB" id="A0A438BRK3"/>
<evidence type="ECO:0000313" key="3">
    <source>
        <dbReference type="EMBL" id="RVW13591.1"/>
    </source>
</evidence>
<name>A0A438BRK3_VITVI</name>
<organism evidence="3 4">
    <name type="scientific">Vitis vinifera</name>
    <name type="common">Grape</name>
    <dbReference type="NCBI Taxonomy" id="29760"/>
    <lineage>
        <taxon>Eukaryota</taxon>
        <taxon>Viridiplantae</taxon>
        <taxon>Streptophyta</taxon>
        <taxon>Embryophyta</taxon>
        <taxon>Tracheophyta</taxon>
        <taxon>Spermatophyta</taxon>
        <taxon>Magnoliopsida</taxon>
        <taxon>eudicotyledons</taxon>
        <taxon>Gunneridae</taxon>
        <taxon>Pentapetalae</taxon>
        <taxon>rosids</taxon>
        <taxon>Vitales</taxon>
        <taxon>Vitaceae</taxon>
        <taxon>Viteae</taxon>
        <taxon>Vitis</taxon>
    </lineage>
</organism>
<comment type="caution">
    <text evidence="3">The sequence shown here is derived from an EMBL/GenBank/DDBJ whole genome shotgun (WGS) entry which is preliminary data.</text>
</comment>
<protein>
    <recommendedName>
        <fullName evidence="2">Reverse transcriptase Ty1/copia-type domain-containing protein</fullName>
    </recommendedName>
</protein>
<keyword evidence="1" id="KW-1133">Transmembrane helix</keyword>
<feature type="domain" description="Reverse transcriptase Ty1/copia-type" evidence="2">
    <location>
        <begin position="92"/>
        <end position="138"/>
    </location>
</feature>
<proteinExistence type="predicted"/>
<gene>
    <name evidence="3" type="ORF">CK203_091908</name>
</gene>
<reference evidence="3 4" key="1">
    <citation type="journal article" date="2018" name="PLoS Genet.">
        <title>Population sequencing reveals clonal diversity and ancestral inbreeding in the grapevine cultivar Chardonnay.</title>
        <authorList>
            <person name="Roach M.J."/>
            <person name="Johnson D.L."/>
            <person name="Bohlmann J."/>
            <person name="van Vuuren H.J."/>
            <person name="Jones S.J."/>
            <person name="Pretorius I.S."/>
            <person name="Schmidt S.A."/>
            <person name="Borneman A.R."/>
        </authorList>
    </citation>
    <scope>NUCLEOTIDE SEQUENCE [LARGE SCALE GENOMIC DNA]</scope>
    <source>
        <strain evidence="4">cv. Chardonnay</strain>
        <tissue evidence="3">Leaf</tissue>
    </source>
</reference>
<dbReference type="InterPro" id="IPR013103">
    <property type="entry name" value="RVT_2"/>
</dbReference>
<sequence length="402" mass="44688">MAPSPPSGSFSTNQVQQLITYLDSQLHHRAIDPPKLQSATDPSILTSMVVHLTSESTSSHAQPTPSPSSVNHVHALSPIQSISCPHRVLEINGTWSILSLPPGKHPVGCKWVYKIKFRADGTVKQHKARLVAKGNTQQKLIWPDGAFLGGHVSIPDWLSWNQNSVFEGQSETDTWQGGICKSSRGFHEASGRGFVELGAANCEREKRKKRNQEDRDLRRLLVRELRRGKLAGLVDIGGGLEAFTAEQSFTGKGFSQATYCLLKYNPAVISLMTHEVKPLKITLTRFLLCSILSGFFFLWPLFVSMPCSMQRLQKGISRSGCALPQRSIMVERNVLGFEGYFAEVVLVEEANKQKTSREETCLSREGRRTLDMKNCGQLDKRSVGKCPDAWSSKMLGTFFLET</sequence>
<accession>A0A438BRK3</accession>
<dbReference type="Proteomes" id="UP000288805">
    <property type="component" value="Unassembled WGS sequence"/>
</dbReference>
<evidence type="ECO:0000256" key="1">
    <source>
        <dbReference type="SAM" id="Phobius"/>
    </source>
</evidence>
<keyword evidence="1" id="KW-0472">Membrane</keyword>
<evidence type="ECO:0000313" key="4">
    <source>
        <dbReference type="Proteomes" id="UP000288805"/>
    </source>
</evidence>
<dbReference type="Pfam" id="PF07727">
    <property type="entry name" value="RVT_2"/>
    <property type="match status" value="1"/>
</dbReference>